<evidence type="ECO:0000259" key="8">
    <source>
        <dbReference type="PROSITE" id="PS50235"/>
    </source>
</evidence>
<dbReference type="CDD" id="cd09212">
    <property type="entry name" value="PUB"/>
    <property type="match status" value="1"/>
</dbReference>
<feature type="domain" description="USP" evidence="8">
    <location>
        <begin position="630"/>
        <end position="1244"/>
    </location>
</feature>
<evidence type="ECO:0000256" key="4">
    <source>
        <dbReference type="ARBA" id="ARBA00022786"/>
    </source>
</evidence>
<dbReference type="Proteomes" id="UP000271241">
    <property type="component" value="Unassembled WGS sequence"/>
</dbReference>
<proteinExistence type="predicted"/>
<evidence type="ECO:0000313" key="9">
    <source>
        <dbReference type="EMBL" id="RKP07272.1"/>
    </source>
</evidence>
<dbReference type="STRING" id="78915.A0A4P9XN72"/>
<dbReference type="PROSITE" id="PS00972">
    <property type="entry name" value="USP_1"/>
    <property type="match status" value="1"/>
</dbReference>
<dbReference type="Pfam" id="PF00443">
    <property type="entry name" value="UCH"/>
    <property type="match status" value="1"/>
</dbReference>
<keyword evidence="6" id="KW-0788">Thiol protease</keyword>
<dbReference type="PROSITE" id="PS50235">
    <property type="entry name" value="USP_3"/>
    <property type="match status" value="1"/>
</dbReference>
<accession>A0A4P9XN72</accession>
<dbReference type="GO" id="GO:0043161">
    <property type="term" value="P:proteasome-mediated ubiquitin-dependent protein catabolic process"/>
    <property type="evidence" value="ECO:0007669"/>
    <property type="project" value="InterPro"/>
</dbReference>
<dbReference type="GO" id="GO:0061136">
    <property type="term" value="P:regulation of proteasomal protein catabolic process"/>
    <property type="evidence" value="ECO:0007669"/>
    <property type="project" value="TreeGrafter"/>
</dbReference>
<organism evidence="9 10">
    <name type="scientific">Thamnocephalis sphaerospora</name>
    <dbReference type="NCBI Taxonomy" id="78915"/>
    <lineage>
        <taxon>Eukaryota</taxon>
        <taxon>Fungi</taxon>
        <taxon>Fungi incertae sedis</taxon>
        <taxon>Zoopagomycota</taxon>
        <taxon>Zoopagomycotina</taxon>
        <taxon>Zoopagomycetes</taxon>
        <taxon>Zoopagales</taxon>
        <taxon>Sigmoideomycetaceae</taxon>
        <taxon>Thamnocephalis</taxon>
    </lineage>
</organism>
<dbReference type="GO" id="GO:0004843">
    <property type="term" value="F:cysteine-type deubiquitinase activity"/>
    <property type="evidence" value="ECO:0007669"/>
    <property type="project" value="UniProtKB-EC"/>
</dbReference>
<evidence type="ECO:0000256" key="7">
    <source>
        <dbReference type="SAM" id="MobiDB-lite"/>
    </source>
</evidence>
<feature type="compositionally biased region" description="Pro residues" evidence="7">
    <location>
        <begin position="744"/>
        <end position="762"/>
    </location>
</feature>
<dbReference type="PANTHER" id="PTHR43982:SF6">
    <property type="entry name" value="UBIQUITIN CARBOXYL-TERMINAL HYDROLASE 2-RELATED"/>
    <property type="match status" value="1"/>
</dbReference>
<dbReference type="InterPro" id="IPR025305">
    <property type="entry name" value="UCH_repeat_domain"/>
</dbReference>
<dbReference type="Pfam" id="PF13446">
    <property type="entry name" value="RPT"/>
    <property type="match status" value="4"/>
</dbReference>
<evidence type="ECO:0000256" key="6">
    <source>
        <dbReference type="ARBA" id="ARBA00022807"/>
    </source>
</evidence>
<evidence type="ECO:0000256" key="5">
    <source>
        <dbReference type="ARBA" id="ARBA00022801"/>
    </source>
</evidence>
<dbReference type="EMBL" id="KZ992742">
    <property type="protein sequence ID" value="RKP07272.1"/>
    <property type="molecule type" value="Genomic_DNA"/>
</dbReference>
<dbReference type="PROSITE" id="PS00973">
    <property type="entry name" value="USP_2"/>
    <property type="match status" value="1"/>
</dbReference>
<dbReference type="GO" id="GO:0016579">
    <property type="term" value="P:protein deubiquitination"/>
    <property type="evidence" value="ECO:0007669"/>
    <property type="project" value="InterPro"/>
</dbReference>
<feature type="compositionally biased region" description="Polar residues" evidence="7">
    <location>
        <begin position="782"/>
        <end position="802"/>
    </location>
</feature>
<dbReference type="SUPFAM" id="SSF54001">
    <property type="entry name" value="Cysteine proteinases"/>
    <property type="match status" value="1"/>
</dbReference>
<comment type="catalytic activity">
    <reaction evidence="1">
        <text>Thiol-dependent hydrolysis of ester, thioester, amide, peptide and isopeptide bonds formed by the C-terminal Gly of ubiquitin (a 76-residue protein attached to proteins as an intracellular targeting signal).</text>
        <dbReference type="EC" id="3.4.19.12"/>
    </reaction>
</comment>
<keyword evidence="10" id="KW-1185">Reference proteome</keyword>
<dbReference type="PANTHER" id="PTHR43982">
    <property type="entry name" value="UBIQUITIN CARBOXYL-TERMINAL HYDROLASE"/>
    <property type="match status" value="1"/>
</dbReference>
<keyword evidence="4" id="KW-0833">Ubl conjugation pathway</keyword>
<dbReference type="InterPro" id="IPR001394">
    <property type="entry name" value="Peptidase_C19_UCH"/>
</dbReference>
<dbReference type="InterPro" id="IPR038765">
    <property type="entry name" value="Papain-like_cys_pep_sf"/>
</dbReference>
<evidence type="ECO:0000256" key="3">
    <source>
        <dbReference type="ARBA" id="ARBA00022670"/>
    </source>
</evidence>
<feature type="compositionally biased region" description="Polar residues" evidence="7">
    <location>
        <begin position="255"/>
        <end position="264"/>
    </location>
</feature>
<feature type="region of interest" description="Disordered" evidence="7">
    <location>
        <begin position="669"/>
        <end position="693"/>
    </location>
</feature>
<dbReference type="InterPro" id="IPR018200">
    <property type="entry name" value="USP_CS"/>
</dbReference>
<dbReference type="InterPro" id="IPR044635">
    <property type="entry name" value="UBP14-like"/>
</dbReference>
<evidence type="ECO:0000256" key="2">
    <source>
        <dbReference type="ARBA" id="ARBA00012759"/>
    </source>
</evidence>
<feature type="region of interest" description="Disordered" evidence="7">
    <location>
        <begin position="231"/>
        <end position="264"/>
    </location>
</feature>
<feature type="region of interest" description="Disordered" evidence="7">
    <location>
        <begin position="739"/>
        <end position="804"/>
    </location>
</feature>
<gene>
    <name evidence="9" type="ORF">THASP1DRAFT_30906</name>
</gene>
<keyword evidence="5" id="KW-0378">Hydrolase</keyword>
<feature type="compositionally biased region" description="Basic and acidic residues" evidence="7">
    <location>
        <begin position="244"/>
        <end position="254"/>
    </location>
</feature>
<feature type="region of interest" description="Disordered" evidence="7">
    <location>
        <begin position="884"/>
        <end position="905"/>
    </location>
</feature>
<keyword evidence="3" id="KW-0645">Protease</keyword>
<reference evidence="10" key="1">
    <citation type="journal article" date="2018" name="Nat. Microbiol.">
        <title>Leveraging single-cell genomics to expand the fungal tree of life.</title>
        <authorList>
            <person name="Ahrendt S.R."/>
            <person name="Quandt C.A."/>
            <person name="Ciobanu D."/>
            <person name="Clum A."/>
            <person name="Salamov A."/>
            <person name="Andreopoulos B."/>
            <person name="Cheng J.F."/>
            <person name="Woyke T."/>
            <person name="Pelin A."/>
            <person name="Henrissat B."/>
            <person name="Reynolds N.K."/>
            <person name="Benny G.L."/>
            <person name="Smith M.E."/>
            <person name="James T.Y."/>
            <person name="Grigoriev I.V."/>
        </authorList>
    </citation>
    <scope>NUCLEOTIDE SEQUENCE [LARGE SCALE GENOMIC DNA]</scope>
    <source>
        <strain evidence="10">RSA 1356</strain>
    </source>
</reference>
<dbReference type="OrthoDB" id="2420415at2759"/>
<protein>
    <recommendedName>
        <fullName evidence="2">ubiquitinyl hydrolase 1</fullName>
        <ecNumber evidence="2">3.4.19.12</ecNumber>
    </recommendedName>
</protein>
<dbReference type="InterPro" id="IPR028889">
    <property type="entry name" value="USP"/>
</dbReference>
<evidence type="ECO:0000256" key="1">
    <source>
        <dbReference type="ARBA" id="ARBA00000707"/>
    </source>
</evidence>
<dbReference type="Gene3D" id="3.90.70.10">
    <property type="entry name" value="Cysteine proteinases"/>
    <property type="match status" value="2"/>
</dbReference>
<sequence>MDNSGASGVQTVGKTPPALLHELLRRDIGGYPHVHNLVKQVTGRSVGKTSASSTFYCRECYRTYTLQVKGHREGATYRCPNASIHHLHTRAQSPSSNDRDSSREVLELYCCRCPYEARFVRENPAIPMAAMKLVMREKQDVVLQLKYYNTMLRFINNALDGDKRKVKLSNPIFEKDIGKNPGSLKVFDALKFTLEDGGVFPPDIKDERARRVLERGRLQLELAHYQQSEAFNIPDEPVDTPSTKSKDKAKDTSRNKSPSNPTAKSTFAECITDIITQLGGEMYQVVVQKPILSEFITLMNSVDQLPSNCAMLGCVPITPPHQIIWAYRLCCEEAPAQSPEFTEALQRLAQDYVSEDLQLELFEARSKGAFSTSDLNDAFALFGDNSREQDDKTLIFVGKSQIDIDPSSRRDVEQALRIIGRSRSSEKIAMYLEGSYDVGGYSSIGKGTKKGYTTLADAYQHFNIGKNDHPGDEFIHSIYQVLKMDHPKNQKKHRQCLQMIADDRKSQFLHNIIDMESSRQKHERESDECREIMPFADAPISVDEAYRTLGCENHDIDDDLLLIAFNVHVEDGNASKHFYDCLRVIGENRKSQVIMNFLNAESPEAKDPDLWGLVAVPKIEPPKIEGSNPVGLVNIGNTCFLNSLLQYYATIADVCEAVVTFDGKSESLVPSLDMGDKDEPESSGQSLPSGRKISRAHRLRAEKFVQLLSTLFRELATSPARVRPDAELARMALMRQDDINVQSPPLPPRPRTQPPNALPSPPTNAWGNAPPSYANVAARGHNSVSPNTSQNSTALSNPSDSITDFMEDIQPIPLLDDETVPADTDGERGDGGGWGTPAHKTEWDTSIYNDVPPSAPPLDVFSQSTGDLREKAIVIEDEPLGERVVYGPMPNPATSSALKRKASADDMQTRSTGAPRMTFGQCMDNVMDLLSTVFSRNNSEDEPNLIKQLFYGKTRQTLRYTNAETSTTTVNDKEEEFCHIISFYKSHIFDVEEGKDLYDGMDKTFGFDLEQVRYDGNNADREVWISTLPPILQFQIQRVQFDRKTSNVYKSNAYLKLEPTIYLDRYLAKNVEELRERHQLAYDWRKNAAILGARAQKLMATQAGGLSGMGLMRNTADFLAEMQSSGTASEAQSVVIGFLRGQAAKLEEEANGKCAYALAQAAELRDQARQCFEDLSKVEYRLHAVFMHRGQATYGHYWVYIYDWEKKRWLKYNDDVVTEVPEAEVFQDTTGSDANPYCIVYVRATDVHQLVRTVNRGDKAPREGVLVDLSFAGEA</sequence>
<name>A0A4P9XN72_9FUNG</name>
<dbReference type="EC" id="3.4.19.12" evidence="2"/>
<dbReference type="GO" id="GO:0070628">
    <property type="term" value="F:proteasome binding"/>
    <property type="evidence" value="ECO:0007669"/>
    <property type="project" value="TreeGrafter"/>
</dbReference>
<evidence type="ECO:0000313" key="10">
    <source>
        <dbReference type="Proteomes" id="UP000271241"/>
    </source>
</evidence>
<dbReference type="AlphaFoldDB" id="A0A4P9XN72"/>